<dbReference type="EMBL" id="VTFT01000002">
    <property type="protein sequence ID" value="TYT23852.1"/>
    <property type="molecule type" value="Genomic_DNA"/>
</dbReference>
<keyword evidence="10" id="KW-0735">Signal-anchor</keyword>
<dbReference type="GO" id="GO:0031992">
    <property type="term" value="F:energy transducer activity"/>
    <property type="evidence" value="ECO:0007669"/>
    <property type="project" value="InterPro"/>
</dbReference>
<reference evidence="13 14" key="1">
    <citation type="submission" date="2019-08" db="EMBL/GenBank/DDBJ databases">
        <title>Luteimonas viscosus sp. nov., isolated from soil of a sunflower field.</title>
        <authorList>
            <person name="Jianli Z."/>
            <person name="Ying Z."/>
        </authorList>
    </citation>
    <scope>NUCLEOTIDE SEQUENCE [LARGE SCALE GENOMIC DNA]</scope>
    <source>
        <strain evidence="13 14">XBU10</strain>
    </source>
</reference>
<evidence type="ECO:0000256" key="5">
    <source>
        <dbReference type="ARBA" id="ARBA00022519"/>
    </source>
</evidence>
<feature type="domain" description="TonB C-terminal" evidence="12">
    <location>
        <begin position="127"/>
        <end position="218"/>
    </location>
</feature>
<evidence type="ECO:0000256" key="1">
    <source>
        <dbReference type="ARBA" id="ARBA00004383"/>
    </source>
</evidence>
<comment type="subcellular location">
    <subcellularLocation>
        <location evidence="1 10">Cell inner membrane</location>
        <topology evidence="1 10">Single-pass membrane protein</topology>
        <orientation evidence="1 10">Periplasmic side</orientation>
    </subcellularLocation>
</comment>
<feature type="compositionally biased region" description="Basic and acidic residues" evidence="11">
    <location>
        <begin position="84"/>
        <end position="99"/>
    </location>
</feature>
<keyword evidence="4 10" id="KW-1003">Cell membrane</keyword>
<dbReference type="InterPro" id="IPR003538">
    <property type="entry name" value="TonB"/>
</dbReference>
<name>A0A5D4XLS9_9GAMM</name>
<dbReference type="Proteomes" id="UP000324973">
    <property type="component" value="Unassembled WGS sequence"/>
</dbReference>
<dbReference type="InterPro" id="IPR051045">
    <property type="entry name" value="TonB-dependent_transducer"/>
</dbReference>
<dbReference type="Gene3D" id="3.30.1150.10">
    <property type="match status" value="1"/>
</dbReference>
<accession>A0A5D4XLS9</accession>
<keyword evidence="7 10" id="KW-0653">Protein transport</keyword>
<dbReference type="PRINTS" id="PR01374">
    <property type="entry name" value="TONBPROTEIN"/>
</dbReference>
<dbReference type="GO" id="GO:0015891">
    <property type="term" value="P:siderophore transport"/>
    <property type="evidence" value="ECO:0007669"/>
    <property type="project" value="InterPro"/>
</dbReference>
<comment type="similarity">
    <text evidence="2 10">Belongs to the TonB family.</text>
</comment>
<proteinExistence type="inferred from homology"/>
<dbReference type="PANTHER" id="PTHR33446">
    <property type="entry name" value="PROTEIN TONB-RELATED"/>
    <property type="match status" value="1"/>
</dbReference>
<evidence type="ECO:0000256" key="3">
    <source>
        <dbReference type="ARBA" id="ARBA00022448"/>
    </source>
</evidence>
<dbReference type="GO" id="GO:0030288">
    <property type="term" value="C:outer membrane-bounded periplasmic space"/>
    <property type="evidence" value="ECO:0007669"/>
    <property type="project" value="InterPro"/>
</dbReference>
<keyword evidence="5 10" id="KW-0997">Cell inner membrane</keyword>
<keyword evidence="8 10" id="KW-1133">Transmembrane helix</keyword>
<evidence type="ECO:0000256" key="7">
    <source>
        <dbReference type="ARBA" id="ARBA00022927"/>
    </source>
</evidence>
<gene>
    <name evidence="13" type="ORF">FZO89_16690</name>
</gene>
<evidence type="ECO:0000313" key="14">
    <source>
        <dbReference type="Proteomes" id="UP000324973"/>
    </source>
</evidence>
<dbReference type="SUPFAM" id="SSF74653">
    <property type="entry name" value="TolA/TonB C-terminal domain"/>
    <property type="match status" value="1"/>
</dbReference>
<evidence type="ECO:0000256" key="4">
    <source>
        <dbReference type="ARBA" id="ARBA00022475"/>
    </source>
</evidence>
<feature type="transmembrane region" description="Helical" evidence="10">
    <location>
        <begin position="23"/>
        <end position="43"/>
    </location>
</feature>
<keyword evidence="6 10" id="KW-0812">Transmembrane</keyword>
<comment type="function">
    <text evidence="10">Interacts with outer membrane receptor proteins that carry out high-affinity binding and energy dependent uptake into the periplasmic space of specific substrates. It could act to transduce energy from the cytoplasmic membrane to specific energy-requiring processes in the outer membrane, resulting in the release into the periplasm of ligands bound by these outer membrane proteins.</text>
</comment>
<keyword evidence="9 10" id="KW-0472">Membrane</keyword>
<dbReference type="GO" id="GO:0098797">
    <property type="term" value="C:plasma membrane protein complex"/>
    <property type="evidence" value="ECO:0007669"/>
    <property type="project" value="TreeGrafter"/>
</dbReference>
<evidence type="ECO:0000259" key="12">
    <source>
        <dbReference type="PROSITE" id="PS52015"/>
    </source>
</evidence>
<keyword evidence="14" id="KW-1185">Reference proteome</keyword>
<dbReference type="PANTHER" id="PTHR33446:SF2">
    <property type="entry name" value="PROTEIN TONB"/>
    <property type="match status" value="1"/>
</dbReference>
<evidence type="ECO:0000256" key="6">
    <source>
        <dbReference type="ARBA" id="ARBA00022692"/>
    </source>
</evidence>
<evidence type="ECO:0000256" key="10">
    <source>
        <dbReference type="RuleBase" id="RU362123"/>
    </source>
</evidence>
<dbReference type="RefSeq" id="WP_149104552.1">
    <property type="nucleotide sequence ID" value="NZ_VTFT01000002.1"/>
</dbReference>
<dbReference type="PROSITE" id="PS52015">
    <property type="entry name" value="TONB_CTD"/>
    <property type="match status" value="1"/>
</dbReference>
<organism evidence="13 14">
    <name type="scientific">Luteimonas viscosa</name>
    <dbReference type="NCBI Taxonomy" id="1132694"/>
    <lineage>
        <taxon>Bacteria</taxon>
        <taxon>Pseudomonadati</taxon>
        <taxon>Pseudomonadota</taxon>
        <taxon>Gammaproteobacteria</taxon>
        <taxon>Lysobacterales</taxon>
        <taxon>Lysobacteraceae</taxon>
        <taxon>Luteimonas</taxon>
    </lineage>
</organism>
<dbReference type="InterPro" id="IPR006260">
    <property type="entry name" value="TonB/TolA_C"/>
</dbReference>
<dbReference type="InterPro" id="IPR037682">
    <property type="entry name" value="TonB_C"/>
</dbReference>
<evidence type="ECO:0000256" key="2">
    <source>
        <dbReference type="ARBA" id="ARBA00006555"/>
    </source>
</evidence>
<evidence type="ECO:0000256" key="8">
    <source>
        <dbReference type="ARBA" id="ARBA00022989"/>
    </source>
</evidence>
<feature type="compositionally biased region" description="Low complexity" evidence="11">
    <location>
        <begin position="113"/>
        <end position="127"/>
    </location>
</feature>
<feature type="region of interest" description="Disordered" evidence="11">
    <location>
        <begin position="56"/>
        <end position="143"/>
    </location>
</feature>
<dbReference type="NCBIfam" id="TIGR01352">
    <property type="entry name" value="tonB_Cterm"/>
    <property type="match status" value="1"/>
</dbReference>
<evidence type="ECO:0000256" key="11">
    <source>
        <dbReference type="SAM" id="MobiDB-lite"/>
    </source>
</evidence>
<protein>
    <recommendedName>
        <fullName evidence="10">Protein TonB</fullName>
    </recommendedName>
</protein>
<evidence type="ECO:0000256" key="9">
    <source>
        <dbReference type="ARBA" id="ARBA00023136"/>
    </source>
</evidence>
<dbReference type="OrthoDB" id="9792439at2"/>
<keyword evidence="3 10" id="KW-0813">Transport</keyword>
<evidence type="ECO:0000313" key="13">
    <source>
        <dbReference type="EMBL" id="TYT23852.1"/>
    </source>
</evidence>
<dbReference type="GO" id="GO:0015031">
    <property type="term" value="P:protein transport"/>
    <property type="evidence" value="ECO:0007669"/>
    <property type="project" value="UniProtKB-UniRule"/>
</dbReference>
<dbReference type="GO" id="GO:0055085">
    <property type="term" value="P:transmembrane transport"/>
    <property type="evidence" value="ECO:0007669"/>
    <property type="project" value="InterPro"/>
</dbReference>
<dbReference type="AlphaFoldDB" id="A0A5D4XLS9"/>
<sequence>MSTSPAPSSPFRRFARFLPAGRAWWLVVAAVAAGLLLFVLVLSNRPDEFEFHRAGADRPAGVPGQVFEPLPAPLPAGESTASGMDDRPPERAEAPRIDQHAPLPEPAATPSEAPGAQAAPPTPGAVADTTVPRPLSAPPPDYPTAALRAGASGDVVLRIEVGADGRPDSVTVVDSSRNRALDRAALRAVRGWRFQPAMRDGVPVPGTVRQVISFDAPR</sequence>
<dbReference type="Pfam" id="PF03544">
    <property type="entry name" value="TonB_C"/>
    <property type="match status" value="1"/>
</dbReference>
<comment type="caution">
    <text evidence="13">The sequence shown here is derived from an EMBL/GenBank/DDBJ whole genome shotgun (WGS) entry which is preliminary data.</text>
</comment>